<dbReference type="InterPro" id="IPR023404">
    <property type="entry name" value="rSAM_horseshoe"/>
</dbReference>
<dbReference type="Proteomes" id="UP001157114">
    <property type="component" value="Unassembled WGS sequence"/>
</dbReference>
<keyword evidence="3" id="KW-0479">Metal-binding</keyword>
<keyword evidence="9" id="KW-1185">Reference proteome</keyword>
<comment type="caution">
    <text evidence="8">The sequence shown here is derived from an EMBL/GenBank/DDBJ whole genome shotgun (WGS) entry which is preliminary data.</text>
</comment>
<feature type="domain" description="Radical SAM core" evidence="7">
    <location>
        <begin position="176"/>
        <end position="403"/>
    </location>
</feature>
<evidence type="ECO:0000256" key="1">
    <source>
        <dbReference type="ARBA" id="ARBA00001966"/>
    </source>
</evidence>
<dbReference type="Gene3D" id="3.80.30.20">
    <property type="entry name" value="tm_1862 like domain"/>
    <property type="match status" value="1"/>
</dbReference>
<keyword evidence="5" id="KW-0411">Iron-sulfur</keyword>
<dbReference type="Gene3D" id="3.40.50.280">
    <property type="entry name" value="Cobalamin-binding domain"/>
    <property type="match status" value="1"/>
</dbReference>
<protein>
    <submittedName>
        <fullName evidence="8">B12-binding domain-containing radical SAM protein</fullName>
    </submittedName>
</protein>
<dbReference type="PROSITE" id="PS51918">
    <property type="entry name" value="RADICAL_SAM"/>
    <property type="match status" value="1"/>
</dbReference>
<accession>A0ABQ6GC50</accession>
<dbReference type="SUPFAM" id="SSF102114">
    <property type="entry name" value="Radical SAM enzymes"/>
    <property type="match status" value="1"/>
</dbReference>
<gene>
    <name evidence="8" type="ORF">MU1_19900</name>
</gene>
<evidence type="ECO:0000313" key="9">
    <source>
        <dbReference type="Proteomes" id="UP001157114"/>
    </source>
</evidence>
<reference evidence="8 9" key="1">
    <citation type="submission" date="2023-03" db="EMBL/GenBank/DDBJ databases">
        <title>Draft genome sequence of the bacteria which degrade cell wall of Tricholomamatutake.</title>
        <authorList>
            <person name="Konishi Y."/>
            <person name="Fukuta Y."/>
            <person name="Shirasaka N."/>
        </authorList>
    </citation>
    <scope>NUCLEOTIDE SEQUENCE [LARGE SCALE GENOMIC DNA]</scope>
    <source>
        <strain evidence="9">mu1</strain>
    </source>
</reference>
<dbReference type="Pfam" id="PF02310">
    <property type="entry name" value="B12-binding"/>
    <property type="match status" value="1"/>
</dbReference>
<dbReference type="PANTHER" id="PTHR43409:SF16">
    <property type="entry name" value="SLR0320 PROTEIN"/>
    <property type="match status" value="1"/>
</dbReference>
<dbReference type="InterPro" id="IPR034466">
    <property type="entry name" value="Methyltransferase_Class_B"/>
</dbReference>
<dbReference type="PROSITE" id="PS51332">
    <property type="entry name" value="B12_BINDING"/>
    <property type="match status" value="1"/>
</dbReference>
<dbReference type="CDD" id="cd02068">
    <property type="entry name" value="radical_SAM_B12_BD"/>
    <property type="match status" value="1"/>
</dbReference>
<evidence type="ECO:0000259" key="7">
    <source>
        <dbReference type="PROSITE" id="PS51918"/>
    </source>
</evidence>
<proteinExistence type="predicted"/>
<sequence length="609" mass="70598">MKVVLSTLNAKFIHTSLALRCLKAYSGEQFDMEIAEYTIKDPAMNIVSDIFSRKPDVVGFSCYIWNINETITVINMLRKIMPEIKIVLGGPEVSYDTEYWMERIPEVDFIVVGEGEETFHHLLTEIEGAGKYHMVFGVAYRKQREDHAEILLNPGRPKLDLATLPSPHRFQEDLPHLGSRVVYFETSRGCPFSCQFCLSSIEVGVRYFDMERTKADITYLIDSGAKLIKFVDRTFNIKRDYALEMFKFLIENHRGCVFQFEITADIMRPEVLDYLAEHAPPGVFRFEIGVQSTNDPTNEAVQRRQNWKKLVRTVTKVKESGKIDQHLDLIAGLPLENYDTFRGTFNDVFELGPEELQLGFLKMLRGTGLRRDADKWGYLYMDHAPYEMLGNDLMPFGDIVRIKRVEDVLEKYWNAHRMDRTLGYLVKEVFPSPFDFFQLFGDFWEERGWQKIGHQLEDLFSRLWAFLSDYKAGAASEEADKLDLEIVLGLMKYDYFLNHNYKPRKTWWEFTMDKAVWGGWMRHLVEHPEEVSEGFAALRLNEKELHKHTVIEMLPFDLEHYLATGEIDKHSHTLLAVLYALGGGERQAKPTPKPYMLKISEAALPASGL</sequence>
<dbReference type="RefSeq" id="WP_284238401.1">
    <property type="nucleotide sequence ID" value="NZ_BSSQ01000008.1"/>
</dbReference>
<dbReference type="InterPro" id="IPR036724">
    <property type="entry name" value="Cobalamin-bd_sf"/>
</dbReference>
<evidence type="ECO:0000256" key="4">
    <source>
        <dbReference type="ARBA" id="ARBA00023004"/>
    </source>
</evidence>
<evidence type="ECO:0000259" key="6">
    <source>
        <dbReference type="PROSITE" id="PS51332"/>
    </source>
</evidence>
<dbReference type="InterPro" id="IPR051198">
    <property type="entry name" value="BchE-like"/>
</dbReference>
<comment type="cofactor">
    <cofactor evidence="1">
        <name>[4Fe-4S] cluster</name>
        <dbReference type="ChEBI" id="CHEBI:49883"/>
    </cofactor>
</comment>
<keyword evidence="4" id="KW-0408">Iron</keyword>
<dbReference type="Pfam" id="PF13311">
    <property type="entry name" value="DUF4080"/>
    <property type="match status" value="1"/>
</dbReference>
<dbReference type="InterPro" id="IPR058240">
    <property type="entry name" value="rSAM_sf"/>
</dbReference>
<feature type="domain" description="B12-binding" evidence="6">
    <location>
        <begin position="1"/>
        <end position="133"/>
    </location>
</feature>
<evidence type="ECO:0000313" key="8">
    <source>
        <dbReference type="EMBL" id="GLX67645.1"/>
    </source>
</evidence>
<dbReference type="SFLD" id="SFLDG01123">
    <property type="entry name" value="methyltransferase_(Class_B)"/>
    <property type="match status" value="1"/>
</dbReference>
<dbReference type="Pfam" id="PF04055">
    <property type="entry name" value="Radical_SAM"/>
    <property type="match status" value="1"/>
</dbReference>
<dbReference type="InterPro" id="IPR007197">
    <property type="entry name" value="rSAM"/>
</dbReference>
<dbReference type="InterPro" id="IPR006638">
    <property type="entry name" value="Elp3/MiaA/NifB-like_rSAM"/>
</dbReference>
<evidence type="ECO:0000256" key="2">
    <source>
        <dbReference type="ARBA" id="ARBA00022691"/>
    </source>
</evidence>
<keyword evidence="2" id="KW-0949">S-adenosyl-L-methionine</keyword>
<dbReference type="PANTHER" id="PTHR43409">
    <property type="entry name" value="ANAEROBIC MAGNESIUM-PROTOPORPHYRIN IX MONOMETHYL ESTER CYCLASE-RELATED"/>
    <property type="match status" value="1"/>
</dbReference>
<name>A0ABQ6GC50_9BACL</name>
<organism evidence="8 9">
    <name type="scientific">Paenibacillus glycanilyticus</name>
    <dbReference type="NCBI Taxonomy" id="126569"/>
    <lineage>
        <taxon>Bacteria</taxon>
        <taxon>Bacillati</taxon>
        <taxon>Bacillota</taxon>
        <taxon>Bacilli</taxon>
        <taxon>Bacillales</taxon>
        <taxon>Paenibacillaceae</taxon>
        <taxon>Paenibacillus</taxon>
    </lineage>
</organism>
<dbReference type="SMART" id="SM00729">
    <property type="entry name" value="Elp3"/>
    <property type="match status" value="1"/>
</dbReference>
<dbReference type="SUPFAM" id="SSF52242">
    <property type="entry name" value="Cobalamin (vitamin B12)-binding domain"/>
    <property type="match status" value="1"/>
</dbReference>
<dbReference type="InterPro" id="IPR025288">
    <property type="entry name" value="DUF4080"/>
</dbReference>
<evidence type="ECO:0000256" key="3">
    <source>
        <dbReference type="ARBA" id="ARBA00022723"/>
    </source>
</evidence>
<evidence type="ECO:0000256" key="5">
    <source>
        <dbReference type="ARBA" id="ARBA00023014"/>
    </source>
</evidence>
<dbReference type="SFLD" id="SFLDS00029">
    <property type="entry name" value="Radical_SAM"/>
    <property type="match status" value="1"/>
</dbReference>
<dbReference type="InterPro" id="IPR006158">
    <property type="entry name" value="Cobalamin-bd"/>
</dbReference>
<dbReference type="EMBL" id="BSSQ01000008">
    <property type="protein sequence ID" value="GLX67645.1"/>
    <property type="molecule type" value="Genomic_DNA"/>
</dbReference>
<dbReference type="SFLD" id="SFLDG01082">
    <property type="entry name" value="B12-binding_domain_containing"/>
    <property type="match status" value="1"/>
</dbReference>